<name>A0ABP1AWA1_9BRYO</name>
<proteinExistence type="predicted"/>
<accession>A0ABP1AWA1</accession>
<evidence type="ECO:0000313" key="2">
    <source>
        <dbReference type="Proteomes" id="UP001497522"/>
    </source>
</evidence>
<protein>
    <submittedName>
        <fullName evidence="1">Uncharacterized protein</fullName>
    </submittedName>
</protein>
<dbReference type="EMBL" id="OZ023717">
    <property type="protein sequence ID" value="CAK9866576.1"/>
    <property type="molecule type" value="Genomic_DNA"/>
</dbReference>
<keyword evidence="2" id="KW-1185">Reference proteome</keyword>
<dbReference type="Proteomes" id="UP001497522">
    <property type="component" value="Chromosome 16"/>
</dbReference>
<organism evidence="1 2">
    <name type="scientific">Sphagnum jensenii</name>
    <dbReference type="NCBI Taxonomy" id="128206"/>
    <lineage>
        <taxon>Eukaryota</taxon>
        <taxon>Viridiplantae</taxon>
        <taxon>Streptophyta</taxon>
        <taxon>Embryophyta</taxon>
        <taxon>Bryophyta</taxon>
        <taxon>Sphagnophytina</taxon>
        <taxon>Sphagnopsida</taxon>
        <taxon>Sphagnales</taxon>
        <taxon>Sphagnaceae</taxon>
        <taxon>Sphagnum</taxon>
    </lineage>
</organism>
<dbReference type="PANTHER" id="PTHR35464:SF1">
    <property type="entry name" value="OS06G0115200 PROTEIN"/>
    <property type="match status" value="1"/>
</dbReference>
<dbReference type="PANTHER" id="PTHR35464">
    <property type="entry name" value="OS06G0115200 PROTEIN"/>
    <property type="match status" value="1"/>
</dbReference>
<dbReference type="InterPro" id="IPR045288">
    <property type="entry name" value="At1g75140-like"/>
</dbReference>
<sequence>MPQNPRQEVQVFICVLPGIGKINQEPVFSRQEYEDIPVGQYKMAWPENFQFISAMKVDADVSCLYMLPQDGKKGMNLYVAVGDVTG</sequence>
<reference evidence="1" key="1">
    <citation type="submission" date="2024-03" db="EMBL/GenBank/DDBJ databases">
        <authorList>
            <consortium name="ELIXIR-Norway"/>
            <consortium name="Elixir Norway"/>
        </authorList>
    </citation>
    <scope>NUCLEOTIDE SEQUENCE</scope>
</reference>
<gene>
    <name evidence="1" type="ORF">CSSPJE1EN2_LOCUS9571</name>
</gene>
<evidence type="ECO:0000313" key="1">
    <source>
        <dbReference type="EMBL" id="CAK9866576.1"/>
    </source>
</evidence>